<gene>
    <name evidence="2 4" type="ORF">BDZ99DRAFT_548568</name>
</gene>
<organism evidence="2">
    <name type="scientific">Mytilinidion resinicola</name>
    <dbReference type="NCBI Taxonomy" id="574789"/>
    <lineage>
        <taxon>Eukaryota</taxon>
        <taxon>Fungi</taxon>
        <taxon>Dikarya</taxon>
        <taxon>Ascomycota</taxon>
        <taxon>Pezizomycotina</taxon>
        <taxon>Dothideomycetes</taxon>
        <taxon>Pleosporomycetidae</taxon>
        <taxon>Mytilinidiales</taxon>
        <taxon>Mytilinidiaceae</taxon>
        <taxon>Mytilinidion</taxon>
    </lineage>
</organism>
<accession>A0A6A6Z344</accession>
<proteinExistence type="predicted"/>
<feature type="compositionally biased region" description="Basic and acidic residues" evidence="1">
    <location>
        <begin position="219"/>
        <end position="228"/>
    </location>
</feature>
<keyword evidence="3" id="KW-1185">Reference proteome</keyword>
<dbReference type="RefSeq" id="XP_033581539.1">
    <property type="nucleotide sequence ID" value="XM_033726934.1"/>
</dbReference>
<evidence type="ECO:0000313" key="2">
    <source>
        <dbReference type="EMBL" id="KAF2814575.1"/>
    </source>
</evidence>
<feature type="region of interest" description="Disordered" evidence="1">
    <location>
        <begin position="156"/>
        <end position="280"/>
    </location>
</feature>
<feature type="compositionally biased region" description="Basic residues" evidence="1">
    <location>
        <begin position="263"/>
        <end position="280"/>
    </location>
</feature>
<reference evidence="4" key="2">
    <citation type="submission" date="2020-04" db="EMBL/GenBank/DDBJ databases">
        <authorList>
            <consortium name="NCBI Genome Project"/>
        </authorList>
    </citation>
    <scope>NUCLEOTIDE SEQUENCE</scope>
    <source>
        <strain evidence="4">CBS 304.34</strain>
    </source>
</reference>
<dbReference type="AlphaFoldDB" id="A0A6A6Z344"/>
<protein>
    <submittedName>
        <fullName evidence="2 4">Uncharacterized protein</fullName>
    </submittedName>
</protein>
<sequence>MVLPVRLAVLTSSEGVEMGAQVDMYTGPDPAARPRCVRSDQRAVGDAWLARSWAASPGGFRHNGACARVGRVGAAREKDRSRQHDAEGPLVGGRWAGVRRFADTSPVEPARAVHARGRSRYSWRAAGGMQEGMIRREPRWLSPRRSPWPCLLRAANSCSSSDDRPPETSQNHRGRSPQDTPLLRERLCFNRLAQAKSSSEDDEKDLATNIRPHPSELGPKPDHGHDRLYAPLPKRPQEVSTPHDAAVIGLQKQRRASAVQSCHGRRSALNRRNRMHDKNQ</sequence>
<reference evidence="2 4" key="1">
    <citation type="journal article" date="2020" name="Stud. Mycol.">
        <title>101 Dothideomycetes genomes: a test case for predicting lifestyles and emergence of pathogens.</title>
        <authorList>
            <person name="Haridas S."/>
            <person name="Albert R."/>
            <person name="Binder M."/>
            <person name="Bloem J."/>
            <person name="Labutti K."/>
            <person name="Salamov A."/>
            <person name="Andreopoulos B."/>
            <person name="Baker S."/>
            <person name="Barry K."/>
            <person name="Bills G."/>
            <person name="Bluhm B."/>
            <person name="Cannon C."/>
            <person name="Castanera R."/>
            <person name="Culley D."/>
            <person name="Daum C."/>
            <person name="Ezra D."/>
            <person name="Gonzalez J."/>
            <person name="Henrissat B."/>
            <person name="Kuo A."/>
            <person name="Liang C."/>
            <person name="Lipzen A."/>
            <person name="Lutzoni F."/>
            <person name="Magnuson J."/>
            <person name="Mondo S."/>
            <person name="Nolan M."/>
            <person name="Ohm R."/>
            <person name="Pangilinan J."/>
            <person name="Park H.-J."/>
            <person name="Ramirez L."/>
            <person name="Alfaro M."/>
            <person name="Sun H."/>
            <person name="Tritt A."/>
            <person name="Yoshinaga Y."/>
            <person name="Zwiers L.-H."/>
            <person name="Turgeon B."/>
            <person name="Goodwin S."/>
            <person name="Spatafora J."/>
            <person name="Crous P."/>
            <person name="Grigoriev I."/>
        </authorList>
    </citation>
    <scope>NUCLEOTIDE SEQUENCE</scope>
    <source>
        <strain evidence="2 4">CBS 304.34</strain>
    </source>
</reference>
<evidence type="ECO:0000313" key="4">
    <source>
        <dbReference type="RefSeq" id="XP_033581539.1"/>
    </source>
</evidence>
<evidence type="ECO:0000313" key="3">
    <source>
        <dbReference type="Proteomes" id="UP000504636"/>
    </source>
</evidence>
<dbReference type="EMBL" id="MU003694">
    <property type="protein sequence ID" value="KAF2814575.1"/>
    <property type="molecule type" value="Genomic_DNA"/>
</dbReference>
<dbReference type="Proteomes" id="UP000504636">
    <property type="component" value="Unplaced"/>
</dbReference>
<reference evidence="4" key="3">
    <citation type="submission" date="2025-04" db="UniProtKB">
        <authorList>
            <consortium name="RefSeq"/>
        </authorList>
    </citation>
    <scope>IDENTIFICATION</scope>
    <source>
        <strain evidence="4">CBS 304.34</strain>
    </source>
</reference>
<dbReference type="GeneID" id="54467827"/>
<evidence type="ECO:0000256" key="1">
    <source>
        <dbReference type="SAM" id="MobiDB-lite"/>
    </source>
</evidence>
<name>A0A6A6Z344_9PEZI</name>